<keyword evidence="5" id="KW-1185">Reference proteome</keyword>
<dbReference type="EMBL" id="JAENIB010000033">
    <property type="protein sequence ID" value="MBK1935570.1"/>
    <property type="molecule type" value="Genomic_DNA"/>
</dbReference>
<evidence type="ECO:0000313" key="4">
    <source>
        <dbReference type="Proteomes" id="UP000611459"/>
    </source>
</evidence>
<keyword evidence="3" id="KW-0614">Plasmid</keyword>
<evidence type="ECO:0000313" key="5">
    <source>
        <dbReference type="Proteomes" id="UP000664048"/>
    </source>
</evidence>
<dbReference type="Proteomes" id="UP000664048">
    <property type="component" value="Unassembled WGS sequence"/>
</dbReference>
<reference evidence="1" key="1">
    <citation type="submission" date="2021-01" db="EMBL/GenBank/DDBJ databases">
        <title>Outbreak of Burkholderia contaminns endophthalmitis traced to a clinical ventilation system.</title>
        <authorList>
            <person name="Lipuma J."/>
            <person name="Spilker T."/>
            <person name="Kratholm J."/>
        </authorList>
    </citation>
    <scope>NUCLEOTIDE SEQUENCE</scope>
    <source>
        <strain evidence="1">HI4954</strain>
    </source>
</reference>
<dbReference type="OrthoDB" id="4556966at2"/>
<accession>A0A1E3FPZ8</accession>
<gene>
    <name evidence="2" type="ORF">J4M89_38105</name>
    <name evidence="1" type="ORF">JIN94_37385</name>
    <name evidence="3" type="ORF">LXE91_43525</name>
</gene>
<dbReference type="Proteomes" id="UP001220209">
    <property type="component" value="Plasmid unnamed4"/>
</dbReference>
<evidence type="ECO:0000313" key="1">
    <source>
        <dbReference type="EMBL" id="MBK1935570.1"/>
    </source>
</evidence>
<dbReference type="EMBL" id="CP090646">
    <property type="protein sequence ID" value="WFN24140.1"/>
    <property type="molecule type" value="Genomic_DNA"/>
</dbReference>
<protein>
    <submittedName>
        <fullName evidence="1">Uncharacterized protein</fullName>
    </submittedName>
</protein>
<dbReference type="Proteomes" id="UP000611459">
    <property type="component" value="Unassembled WGS sequence"/>
</dbReference>
<dbReference type="AlphaFoldDB" id="A0A1E3FPZ8"/>
<dbReference type="RefSeq" id="WP_069586059.1">
    <property type="nucleotide sequence ID" value="NZ_CABVQA010000061.1"/>
</dbReference>
<evidence type="ECO:0000313" key="6">
    <source>
        <dbReference type="Proteomes" id="UP001220209"/>
    </source>
</evidence>
<geneLocation type="plasmid" evidence="3 6">
    <name>unnamed4</name>
</geneLocation>
<proteinExistence type="predicted"/>
<reference evidence="2 5" key="2">
    <citation type="submission" date="2021-03" db="EMBL/GenBank/DDBJ databases">
        <title>Clinical course, treatment and visual outcome of an outbreak of Burkholderia contaminans endophthalmitis following cataract surgery.</title>
        <authorList>
            <person name="Lind C."/>
            <person name="Olsen K."/>
            <person name="Angelsen N.K."/>
            <person name="Krefting E.A."/>
            <person name="Fossen K."/>
            <person name="Gravningen K."/>
            <person name="Depoorter E."/>
            <person name="Vandamme P."/>
            <person name="Bertelsen G."/>
        </authorList>
    </citation>
    <scope>NUCLEOTIDE SEQUENCE [LARGE SCALE GENOMIC DNA]</scope>
    <source>
        <strain evidence="2 5">51242556</strain>
    </source>
</reference>
<evidence type="ECO:0000313" key="3">
    <source>
        <dbReference type="EMBL" id="WFN24140.1"/>
    </source>
</evidence>
<reference evidence="3 6" key="3">
    <citation type="submission" date="2021-12" db="EMBL/GenBank/DDBJ databases">
        <title>Genomic and phenotypic characterization of three Burkholderia contaminans isolates recovered from different sources.</title>
        <authorList>
            <person name="Lopez De Volder A."/>
            <person name="Fan Y."/>
            <person name="Nunvar J."/>
            <person name="Herrera T."/>
            <person name="Timp W."/>
            <person name="Degrossi J."/>
        </authorList>
    </citation>
    <scope>NUCLEOTIDE SEQUENCE [LARGE SCALE GENOMIC DNA]</scope>
    <source>
        <strain evidence="3 6">LMG 23361</strain>
        <plasmid evidence="3 6">unnamed4</plasmid>
    </source>
</reference>
<sequence>MKNTFRAVSDADSVDIPAGIARSARYSRAVAIAEREIVPVPQEFANECRFRVPVAMTSSAWEECVEWAEAGTSDVVWDVLFAALGAIRSKTSKARSADFAVLRVATGQSEATPVSLRAEVEADDEGQPALTIYLASE</sequence>
<evidence type="ECO:0000313" key="2">
    <source>
        <dbReference type="EMBL" id="MBO1835212.1"/>
    </source>
</evidence>
<organism evidence="1 4">
    <name type="scientific">Burkholderia contaminans</name>
    <dbReference type="NCBI Taxonomy" id="488447"/>
    <lineage>
        <taxon>Bacteria</taxon>
        <taxon>Pseudomonadati</taxon>
        <taxon>Pseudomonadota</taxon>
        <taxon>Betaproteobacteria</taxon>
        <taxon>Burkholderiales</taxon>
        <taxon>Burkholderiaceae</taxon>
        <taxon>Burkholderia</taxon>
        <taxon>Burkholderia cepacia complex</taxon>
    </lineage>
</organism>
<name>A0A1E3FPZ8_9BURK</name>
<dbReference type="EMBL" id="JAGEMX010000027">
    <property type="protein sequence ID" value="MBO1835212.1"/>
    <property type="molecule type" value="Genomic_DNA"/>
</dbReference>